<sequence length="718" mass="82498">MNCLKLLSALFLFHSFLGFSQNSFTLKNDKIEVIIDEKGNLTNLKNAQTGRNYASGKPIWRLYFDNKRRKDNEVLAKDNTPTVKQDGNQIIIRYETINIKNETVKMSLILKISLEENQVRFASELKNNEAHTVIRELQYPLVAHCQLPDDHQLLNTHWGGQVYKDPKKQIRAFNATYPPYYPPSQYFLQMDTKFGDAGASLASNCFAFIGTNEGLYFGSHDDAFQATGHGLRLYPGKKFVFDELEAGFYKYPNALYGETWSCDANVIAPYSGTWHQTSKLYRTWVNTWWKHREEPQWVKEMKGWQRIIMKHQYGEVLFPYTDLGTRVKTVGESVGLKTTLVHGWHNGGHDNDYPNYIADPAQGGDAVIKKQIADFQKDGGAVLWYYSGRLIDKASDFYRKKGGDKLVIRDNTGSEVNDAYRFRGPGTFTGSFDSRTFAVSEFRNPLWIKELKKMADQALNYGAKSIFYDQMGSGEQPNWDLTKEFPVPTVKTIGVKGKVLGELHEYIDKKDKNVAIGIELLSDVTAMQVDYIHGRYGATEVLNPDWEAKGEKPRTTNFIDWFRYTFPEIILSDRDIRDDTDIERRVNHTVLKGLRNDVEIYRCRALIDETPHYQEYLTQINQLKDRFKDLLLLGKYVDTEGVEYTGTDIEARRFDNGNRTAIVLTQSHLPSVNTTLKIPQGYTFYEFGKVGDAEIKVNKEDIQINLNKHGLVVVVFRK</sequence>
<feature type="signal peptide" evidence="1">
    <location>
        <begin position="1"/>
        <end position="20"/>
    </location>
</feature>
<accession>A0A7U3ZJJ2</accession>
<feature type="chain" id="PRO_5031394836" description="DUF6259 domain-containing protein" evidence="1">
    <location>
        <begin position="21"/>
        <end position="718"/>
    </location>
</feature>
<dbReference type="EMBL" id="CP002859">
    <property type="protein sequence ID" value="AEI48338.1"/>
    <property type="molecule type" value="Genomic_DNA"/>
</dbReference>
<dbReference type="Pfam" id="PF19773">
    <property type="entry name" value="DUF6259"/>
    <property type="match status" value="1"/>
</dbReference>
<keyword evidence="4" id="KW-1185">Reference proteome</keyword>
<dbReference type="Proteomes" id="UP000000493">
    <property type="component" value="Chromosome"/>
</dbReference>
<reference evidence="3 4" key="2">
    <citation type="journal article" date="2012" name="Stand. Genomic Sci.">
        <title>Complete genome sequence of the aquatic bacterium Runella slithyformis type strain (LSU 4(T)).</title>
        <authorList>
            <person name="Copeland A."/>
            <person name="Zhang X."/>
            <person name="Misra M."/>
            <person name="Lapidus A."/>
            <person name="Nolan M."/>
            <person name="Lucas S."/>
            <person name="Deshpande S."/>
            <person name="Cheng J.F."/>
            <person name="Tapia R."/>
            <person name="Goodwin L.A."/>
            <person name="Pitluck S."/>
            <person name="Liolios K."/>
            <person name="Pagani I."/>
            <person name="Ivanova N."/>
            <person name="Mikhailova N."/>
            <person name="Pati A."/>
            <person name="Chen A."/>
            <person name="Palaniappan K."/>
            <person name="Land M."/>
            <person name="Hauser L."/>
            <person name="Pan C."/>
            <person name="Jeffries C.D."/>
            <person name="Detter J.C."/>
            <person name="Brambilla E.M."/>
            <person name="Rohde M."/>
            <person name="Djao O.D."/>
            <person name="Goker M."/>
            <person name="Sikorski J."/>
            <person name="Tindall B.J."/>
            <person name="Woyke T."/>
            <person name="Bristow J."/>
            <person name="Eisen J.A."/>
            <person name="Markowitz V."/>
            <person name="Hugenholtz P."/>
            <person name="Kyrpides N.C."/>
            <person name="Klenk H.P."/>
            <person name="Mavromatis K."/>
        </authorList>
    </citation>
    <scope>NUCLEOTIDE SEQUENCE [LARGE SCALE GENOMIC DNA]</scope>
    <source>
        <strain evidence="4">ATCC 29530 / DSM 19594 / LMG 11500 / NCIMB 11436 / LSU 4</strain>
    </source>
</reference>
<proteinExistence type="predicted"/>
<evidence type="ECO:0000313" key="4">
    <source>
        <dbReference type="Proteomes" id="UP000000493"/>
    </source>
</evidence>
<dbReference type="RefSeq" id="WP_013927651.1">
    <property type="nucleotide sequence ID" value="NC_015703.1"/>
</dbReference>
<gene>
    <name evidence="3" type="ordered locus">Runsl_1914</name>
</gene>
<evidence type="ECO:0000256" key="1">
    <source>
        <dbReference type="SAM" id="SignalP"/>
    </source>
</evidence>
<dbReference type="AlphaFoldDB" id="A0A7U3ZJJ2"/>
<reference evidence="4" key="1">
    <citation type="submission" date="2011-06" db="EMBL/GenBank/DDBJ databases">
        <title>The complete genome of chromosome of Runella slithyformis DSM 19594.</title>
        <authorList>
            <consortium name="US DOE Joint Genome Institute (JGI-PGF)"/>
            <person name="Lucas S."/>
            <person name="Han J."/>
            <person name="Lapidus A."/>
            <person name="Bruce D."/>
            <person name="Goodwin L."/>
            <person name="Pitluck S."/>
            <person name="Peters L."/>
            <person name="Kyrpides N."/>
            <person name="Mavromatis K."/>
            <person name="Ivanova N."/>
            <person name="Ovchinnikova G."/>
            <person name="Zhang X."/>
            <person name="Misra M."/>
            <person name="Detter J.C."/>
            <person name="Tapia R."/>
            <person name="Han C."/>
            <person name="Land M."/>
            <person name="Hauser L."/>
            <person name="Markowitz V."/>
            <person name="Cheng J.-F."/>
            <person name="Hugenholtz P."/>
            <person name="Woyke T."/>
            <person name="Wu D."/>
            <person name="Tindall B."/>
            <person name="Faehrich R."/>
            <person name="Brambilla E."/>
            <person name="Klenk H.-P."/>
            <person name="Eisen J.A."/>
        </authorList>
    </citation>
    <scope>NUCLEOTIDE SEQUENCE [LARGE SCALE GENOMIC DNA]</scope>
    <source>
        <strain evidence="4">ATCC 29530 / DSM 19594 / LMG 11500 / NCIMB 11436 / LSU 4</strain>
    </source>
</reference>
<evidence type="ECO:0000259" key="2">
    <source>
        <dbReference type="Pfam" id="PF19773"/>
    </source>
</evidence>
<organism evidence="3 4">
    <name type="scientific">Runella slithyformis (strain ATCC 29530 / DSM 19594 / LMG 11500 / NCIMB 11436 / LSU 4)</name>
    <dbReference type="NCBI Taxonomy" id="761193"/>
    <lineage>
        <taxon>Bacteria</taxon>
        <taxon>Pseudomonadati</taxon>
        <taxon>Bacteroidota</taxon>
        <taxon>Cytophagia</taxon>
        <taxon>Cytophagales</taxon>
        <taxon>Spirosomataceae</taxon>
        <taxon>Runella</taxon>
    </lineage>
</organism>
<name>A0A7U3ZJJ2_RUNSL</name>
<dbReference type="InterPro" id="IPR046226">
    <property type="entry name" value="DUF6259"/>
</dbReference>
<keyword evidence="1" id="KW-0732">Signal</keyword>
<evidence type="ECO:0000313" key="3">
    <source>
        <dbReference type="EMBL" id="AEI48338.1"/>
    </source>
</evidence>
<dbReference type="KEGG" id="rsi:Runsl_1914"/>
<feature type="domain" description="DUF6259" evidence="2">
    <location>
        <begin position="265"/>
        <end position="474"/>
    </location>
</feature>
<protein>
    <recommendedName>
        <fullName evidence="2">DUF6259 domain-containing protein</fullName>
    </recommendedName>
</protein>